<feature type="transmembrane region" description="Helical" evidence="14">
    <location>
        <begin position="353"/>
        <end position="374"/>
    </location>
</feature>
<evidence type="ECO:0000256" key="4">
    <source>
        <dbReference type="ARBA" id="ARBA00022692"/>
    </source>
</evidence>
<evidence type="ECO:0000256" key="13">
    <source>
        <dbReference type="ARBA" id="ARBA00046701"/>
    </source>
</evidence>
<keyword evidence="10" id="KW-0496">Mitochondrion</keyword>
<gene>
    <name evidence="15" type="primary">MRS2</name>
    <name evidence="15" type="ORF">ATY40_BA7503838</name>
</gene>
<dbReference type="OrthoDB" id="10251508at2759"/>
<dbReference type="Gene3D" id="1.20.58.340">
    <property type="entry name" value="Magnesium transport protein CorA, transmembrane region"/>
    <property type="match status" value="1"/>
</dbReference>
<dbReference type="AlphaFoldDB" id="A0A1B2JHB9"/>
<feature type="transmembrane region" description="Helical" evidence="14">
    <location>
        <begin position="323"/>
        <end position="341"/>
    </location>
</feature>
<organism evidence="15 16">
    <name type="scientific">Komagataella pastoris</name>
    <name type="common">Yeast</name>
    <name type="synonym">Pichia pastoris</name>
    <dbReference type="NCBI Taxonomy" id="4922"/>
    <lineage>
        <taxon>Eukaryota</taxon>
        <taxon>Fungi</taxon>
        <taxon>Dikarya</taxon>
        <taxon>Ascomycota</taxon>
        <taxon>Saccharomycotina</taxon>
        <taxon>Pichiomycetes</taxon>
        <taxon>Pichiales</taxon>
        <taxon>Pichiaceae</taxon>
        <taxon>Komagataella</taxon>
    </lineage>
</organism>
<dbReference type="PANTHER" id="PTHR13890:SF27">
    <property type="entry name" value="MAGNESIUM TRANSPORTER MRS2, MITOCHONDRIAL"/>
    <property type="match status" value="1"/>
</dbReference>
<evidence type="ECO:0000256" key="5">
    <source>
        <dbReference type="ARBA" id="ARBA00022792"/>
    </source>
</evidence>
<evidence type="ECO:0000256" key="1">
    <source>
        <dbReference type="ARBA" id="ARBA00004448"/>
    </source>
</evidence>
<dbReference type="InterPro" id="IPR039204">
    <property type="entry name" value="MRS2-like"/>
</dbReference>
<keyword evidence="7" id="KW-0809">Transit peptide</keyword>
<evidence type="ECO:0000256" key="9">
    <source>
        <dbReference type="ARBA" id="ARBA00023065"/>
    </source>
</evidence>
<comment type="function">
    <text evidence="12">High-conductance magnesium-selective channel that mediates the influx of magnesium into the mitochondrial matrix. Essential for the splicing of mRNA group II introns in mitochondria by affecting mitochondrial magnesium concentrations, which are critical for group II intron splicing. It also suppresses a variety of mitochondrial intron mutations and its absence may disturb the assembly of mitochondrial membrane complexes.</text>
</comment>
<dbReference type="EMBL" id="CP014586">
    <property type="protein sequence ID" value="ANZ77245.1"/>
    <property type="molecule type" value="Genomic_DNA"/>
</dbReference>
<dbReference type="Proteomes" id="UP000094565">
    <property type="component" value="Chromosome 3"/>
</dbReference>
<comment type="subcellular location">
    <subcellularLocation>
        <location evidence="1 14">Mitochondrion inner membrane</location>
        <topology evidence="1 14">Multi-pass membrane protein</topology>
    </subcellularLocation>
</comment>
<dbReference type="CDD" id="cd12823">
    <property type="entry name" value="Mrs2_Mfm1p-like"/>
    <property type="match status" value="1"/>
</dbReference>
<evidence type="ECO:0000256" key="14">
    <source>
        <dbReference type="RuleBase" id="RU366042"/>
    </source>
</evidence>
<dbReference type="Gene3D" id="2.40.128.330">
    <property type="match status" value="1"/>
</dbReference>
<evidence type="ECO:0000256" key="3">
    <source>
        <dbReference type="ARBA" id="ARBA00022448"/>
    </source>
</evidence>
<keyword evidence="11 14" id="KW-0472">Membrane</keyword>
<keyword evidence="4 14" id="KW-0812">Transmembrane</keyword>
<dbReference type="GO" id="GO:0015095">
    <property type="term" value="F:magnesium ion transmembrane transporter activity"/>
    <property type="evidence" value="ECO:0007669"/>
    <property type="project" value="TreeGrafter"/>
</dbReference>
<reference evidence="15 16" key="1">
    <citation type="submission" date="2016-02" db="EMBL/GenBank/DDBJ databases">
        <title>Comparative genomic and transcriptomic foundation for Pichia pastoris.</title>
        <authorList>
            <person name="Love K.R."/>
            <person name="Shah K.A."/>
            <person name="Whittaker C.A."/>
            <person name="Wu J."/>
            <person name="Bartlett M.C."/>
            <person name="Ma D."/>
            <person name="Leeson R.L."/>
            <person name="Priest M."/>
            <person name="Young S.K."/>
            <person name="Love J.C."/>
        </authorList>
    </citation>
    <scope>NUCLEOTIDE SEQUENCE [LARGE SCALE GENOMIC DNA]</scope>
    <source>
        <strain evidence="15 16">ATCC 28485</strain>
    </source>
</reference>
<evidence type="ECO:0000256" key="10">
    <source>
        <dbReference type="ARBA" id="ARBA00023128"/>
    </source>
</evidence>
<keyword evidence="3 14" id="KW-0813">Transport</keyword>
<evidence type="ECO:0000256" key="6">
    <source>
        <dbReference type="ARBA" id="ARBA00022842"/>
    </source>
</evidence>
<evidence type="ECO:0000313" key="15">
    <source>
        <dbReference type="EMBL" id="ANZ77245.1"/>
    </source>
</evidence>
<keyword evidence="9 14" id="KW-0406">Ion transport</keyword>
<evidence type="ECO:0000256" key="11">
    <source>
        <dbReference type="ARBA" id="ARBA00023136"/>
    </source>
</evidence>
<evidence type="ECO:0000256" key="2">
    <source>
        <dbReference type="ARBA" id="ARBA00009765"/>
    </source>
</evidence>
<comment type="subunit">
    <text evidence="13">Homopentamer. Forms homooligomers. Interacts with MFM1.</text>
</comment>
<keyword evidence="8 14" id="KW-1133">Transmembrane helix</keyword>
<proteinExistence type="inferred from homology"/>
<dbReference type="PANTHER" id="PTHR13890">
    <property type="entry name" value="RNA SPLICING PROTEIN MRS2, MITOCHONDRIAL"/>
    <property type="match status" value="1"/>
</dbReference>
<evidence type="ECO:0000256" key="12">
    <source>
        <dbReference type="ARBA" id="ARBA00046105"/>
    </source>
</evidence>
<sequence>MLPFGRNIRPILSRKCMWSLQWNPQLLRTIISPSKNDHSPLLHASSSSSSVSGTELAIPRILKPIAPSDSYISCTIFDETGKVKEISKKFPKTKFLTENGLFPRDLRKIDTSTVDVVPTIAVRPNCILVNLLYIKSIIKKDKTMIFDTSTVSSASKLGLFMYDLESKLTNKNSSHEFYEFRAIESILINVMSSLETELNHHVDKCGTILLDLENNVDRVKLRDLLINSKALTTFYQKALLIRNVLDELLDNDDDLLGMYLSDTNKTIENTDEIEMLLEAYYKQCDEFVQQAETLINDIKSTEEIVNIILDANRNSLMLFELKVTIYTLGFTVATTLPAFYGMNLKNYIEDSNFGFGGIFVLSVLGAMVITVLNFKRLRTVQRLTMMLPNGPESRLIPQHTSKPPRFGRLRGWLTRHKKPLYDKDPKQRDMIWRWLVDKGK</sequence>
<keyword evidence="6 14" id="KW-0460">Magnesium</keyword>
<dbReference type="GO" id="GO:0045016">
    <property type="term" value="P:mitochondrial magnesium ion transmembrane transport"/>
    <property type="evidence" value="ECO:0007669"/>
    <property type="project" value="TreeGrafter"/>
</dbReference>
<keyword evidence="5 14" id="KW-0999">Mitochondrion inner membrane</keyword>
<evidence type="ECO:0000313" key="16">
    <source>
        <dbReference type="Proteomes" id="UP000094565"/>
    </source>
</evidence>
<dbReference type="GO" id="GO:0005743">
    <property type="term" value="C:mitochondrial inner membrane"/>
    <property type="evidence" value="ECO:0007669"/>
    <property type="project" value="UniProtKB-SubCell"/>
</dbReference>
<evidence type="ECO:0000256" key="8">
    <source>
        <dbReference type="ARBA" id="ARBA00022989"/>
    </source>
</evidence>
<comment type="similarity">
    <text evidence="2 14">Belongs to the CorA metal ion transporter (MIT) (TC 1.A.35) family.</text>
</comment>
<dbReference type="Pfam" id="PF22099">
    <property type="entry name" value="MRS2-like"/>
    <property type="match status" value="1"/>
</dbReference>
<protein>
    <recommendedName>
        <fullName evidence="14">Magnesium transporter</fullName>
    </recommendedName>
</protein>
<keyword evidence="16" id="KW-1185">Reference proteome</keyword>
<evidence type="ECO:0000256" key="7">
    <source>
        <dbReference type="ARBA" id="ARBA00022946"/>
    </source>
</evidence>
<name>A0A1B2JHB9_PICPA</name>
<accession>A0A1B2JHB9</accession>